<dbReference type="SMART" id="SM00382">
    <property type="entry name" value="AAA"/>
    <property type="match status" value="1"/>
</dbReference>
<dbReference type="EMBL" id="CP036434">
    <property type="protein sequence ID" value="QDV09338.1"/>
    <property type="molecule type" value="Genomic_DNA"/>
</dbReference>
<dbReference type="PANTHER" id="PTHR42794">
    <property type="entry name" value="HEMIN IMPORT ATP-BINDING PROTEIN HMUV"/>
    <property type="match status" value="1"/>
</dbReference>
<evidence type="ECO:0000256" key="4">
    <source>
        <dbReference type="ARBA" id="ARBA00022967"/>
    </source>
</evidence>
<gene>
    <name evidence="7" type="primary">yusV_2</name>
    <name evidence="7" type="ORF">Poly30_48960</name>
</gene>
<protein>
    <submittedName>
        <fullName evidence="7">Putative siderophore transport system ATP-binding protein YusV</fullName>
    </submittedName>
</protein>
<accession>A0A518EZ32</accession>
<reference evidence="7 8" key="1">
    <citation type="submission" date="2019-02" db="EMBL/GenBank/DDBJ databases">
        <title>Deep-cultivation of Planctomycetes and their phenomic and genomic characterization uncovers novel biology.</title>
        <authorList>
            <person name="Wiegand S."/>
            <person name="Jogler M."/>
            <person name="Boedeker C."/>
            <person name="Pinto D."/>
            <person name="Vollmers J."/>
            <person name="Rivas-Marin E."/>
            <person name="Kohn T."/>
            <person name="Peeters S.H."/>
            <person name="Heuer A."/>
            <person name="Rast P."/>
            <person name="Oberbeckmann S."/>
            <person name="Bunk B."/>
            <person name="Jeske O."/>
            <person name="Meyerdierks A."/>
            <person name="Storesund J.E."/>
            <person name="Kallscheuer N."/>
            <person name="Luecker S."/>
            <person name="Lage O.M."/>
            <person name="Pohl T."/>
            <person name="Merkel B.J."/>
            <person name="Hornburger P."/>
            <person name="Mueller R.-W."/>
            <person name="Bruemmer F."/>
            <person name="Labrenz M."/>
            <person name="Spormann A.M."/>
            <person name="Op den Camp H."/>
            <person name="Overmann J."/>
            <person name="Amann R."/>
            <person name="Jetten M.S.M."/>
            <person name="Mascher T."/>
            <person name="Medema M.H."/>
            <person name="Devos D.P."/>
            <person name="Kaster A.-K."/>
            <person name="Ovreas L."/>
            <person name="Rohde M."/>
            <person name="Galperin M.Y."/>
            <person name="Jogler C."/>
        </authorList>
    </citation>
    <scope>NUCLEOTIDE SEQUENCE [LARGE SCALE GENOMIC DNA]</scope>
    <source>
        <strain evidence="7 8">Poly30</strain>
    </source>
</reference>
<dbReference type="InterPro" id="IPR017871">
    <property type="entry name" value="ABC_transporter-like_CS"/>
</dbReference>
<dbReference type="RefSeq" id="WP_145203520.1">
    <property type="nucleotide sequence ID" value="NZ_CP036434.1"/>
</dbReference>
<dbReference type="SUPFAM" id="SSF52540">
    <property type="entry name" value="P-loop containing nucleoside triphosphate hydrolases"/>
    <property type="match status" value="1"/>
</dbReference>
<keyword evidence="2" id="KW-0547">Nucleotide-binding</keyword>
<dbReference type="Proteomes" id="UP000320390">
    <property type="component" value="Chromosome"/>
</dbReference>
<dbReference type="PROSITE" id="PS00211">
    <property type="entry name" value="ABC_TRANSPORTER_1"/>
    <property type="match status" value="1"/>
</dbReference>
<sequence length="264" mass="28525">MVILSASGLSFAYEGGEDVVSDVDFTVGKSETICVLGPNGAGKSTLLRLLGGLLVPRTGTVQLGDRPIARYNAKARAQEIALVPQALFSLPDLSVRDFVSQGRYAYRTLFRPESEADREAVRRALDEADLRDLGARALDSLSGGQRQRALVARALAQEPRLVLVDEPTNSLDPRHQVQVFKVIAGLGCAGRAAVIVTHDLNLASQFASRVVLMDAGRVVASGSVHDVLRPEVLHPVYGEHLAFGSRFVSGWGEDRPYVLSWQQP</sequence>
<dbReference type="CDD" id="cd03214">
    <property type="entry name" value="ABC_Iron-Siderophores_B12_Hemin"/>
    <property type="match status" value="1"/>
</dbReference>
<keyword evidence="1" id="KW-0813">Transport</keyword>
<dbReference type="PANTHER" id="PTHR42794:SF1">
    <property type="entry name" value="HEMIN IMPORT ATP-BINDING PROTEIN HMUV"/>
    <property type="match status" value="1"/>
</dbReference>
<organism evidence="7 8">
    <name type="scientific">Saltatorellus ferox</name>
    <dbReference type="NCBI Taxonomy" id="2528018"/>
    <lineage>
        <taxon>Bacteria</taxon>
        <taxon>Pseudomonadati</taxon>
        <taxon>Planctomycetota</taxon>
        <taxon>Planctomycetia</taxon>
        <taxon>Planctomycetia incertae sedis</taxon>
        <taxon>Saltatorellus</taxon>
    </lineage>
</organism>
<dbReference type="AlphaFoldDB" id="A0A518EZ32"/>
<dbReference type="GO" id="GO:0016887">
    <property type="term" value="F:ATP hydrolysis activity"/>
    <property type="evidence" value="ECO:0007669"/>
    <property type="project" value="InterPro"/>
</dbReference>
<feature type="domain" description="ABC transporter" evidence="6">
    <location>
        <begin position="4"/>
        <end position="240"/>
    </location>
</feature>
<dbReference type="InterPro" id="IPR003593">
    <property type="entry name" value="AAA+_ATPase"/>
</dbReference>
<evidence type="ECO:0000259" key="6">
    <source>
        <dbReference type="PROSITE" id="PS50893"/>
    </source>
</evidence>
<evidence type="ECO:0000256" key="3">
    <source>
        <dbReference type="ARBA" id="ARBA00022840"/>
    </source>
</evidence>
<dbReference type="GO" id="GO:0005524">
    <property type="term" value="F:ATP binding"/>
    <property type="evidence" value="ECO:0007669"/>
    <property type="project" value="UniProtKB-KW"/>
</dbReference>
<evidence type="ECO:0000313" key="7">
    <source>
        <dbReference type="EMBL" id="QDV09338.1"/>
    </source>
</evidence>
<evidence type="ECO:0000313" key="8">
    <source>
        <dbReference type="Proteomes" id="UP000320390"/>
    </source>
</evidence>
<dbReference type="FunFam" id="3.40.50.300:FF:000134">
    <property type="entry name" value="Iron-enterobactin ABC transporter ATP-binding protein"/>
    <property type="match status" value="1"/>
</dbReference>
<evidence type="ECO:0000256" key="2">
    <source>
        <dbReference type="ARBA" id="ARBA00022741"/>
    </source>
</evidence>
<proteinExistence type="predicted"/>
<keyword evidence="3 7" id="KW-0067">ATP-binding</keyword>
<dbReference type="InterPro" id="IPR027417">
    <property type="entry name" value="P-loop_NTPase"/>
</dbReference>
<comment type="function">
    <text evidence="5">Part of the ABC transporter complex HmuTUV involved in hemin import. Responsible for energy coupling to the transport system.</text>
</comment>
<dbReference type="Gene3D" id="3.40.50.300">
    <property type="entry name" value="P-loop containing nucleotide triphosphate hydrolases"/>
    <property type="match status" value="1"/>
</dbReference>
<name>A0A518EZ32_9BACT</name>
<keyword evidence="4" id="KW-1278">Translocase</keyword>
<dbReference type="Pfam" id="PF00005">
    <property type="entry name" value="ABC_tran"/>
    <property type="match status" value="1"/>
</dbReference>
<dbReference type="InterPro" id="IPR003439">
    <property type="entry name" value="ABC_transporter-like_ATP-bd"/>
</dbReference>
<evidence type="ECO:0000256" key="1">
    <source>
        <dbReference type="ARBA" id="ARBA00022448"/>
    </source>
</evidence>
<keyword evidence="8" id="KW-1185">Reference proteome</keyword>
<dbReference type="PROSITE" id="PS50893">
    <property type="entry name" value="ABC_TRANSPORTER_2"/>
    <property type="match status" value="1"/>
</dbReference>
<dbReference type="OrthoDB" id="9787851at2"/>
<evidence type="ECO:0000256" key="5">
    <source>
        <dbReference type="ARBA" id="ARBA00037066"/>
    </source>
</evidence>